<dbReference type="GO" id="GO:0003918">
    <property type="term" value="F:DNA topoisomerase type II (double strand cut, ATP-hydrolyzing) activity"/>
    <property type="evidence" value="ECO:0007669"/>
    <property type="project" value="UniProtKB-EC"/>
</dbReference>
<dbReference type="EMBL" id="JACGCM010000428">
    <property type="protein sequence ID" value="KAF6172396.1"/>
    <property type="molecule type" value="Genomic_DNA"/>
</dbReference>
<dbReference type="InterPro" id="IPR013759">
    <property type="entry name" value="Topo_IIA_B_C"/>
</dbReference>
<dbReference type="Gene3D" id="3.90.199.10">
    <property type="entry name" value="Topoisomerase II, domain 5"/>
    <property type="match status" value="1"/>
</dbReference>
<dbReference type="SUPFAM" id="SSF56719">
    <property type="entry name" value="Type II DNA topoisomerase"/>
    <property type="match status" value="1"/>
</dbReference>
<reference evidence="11 12" key="1">
    <citation type="journal article" date="2020" name="IScience">
        <title>Genome Sequencing of the Endangered Kingdonia uniflora (Circaeasteraceae, Ranunculales) Reveals Potential Mechanisms of Evolutionary Specialization.</title>
        <authorList>
            <person name="Sun Y."/>
            <person name="Deng T."/>
            <person name="Zhang A."/>
            <person name="Moore M.J."/>
            <person name="Landis J.B."/>
            <person name="Lin N."/>
            <person name="Zhang H."/>
            <person name="Zhang X."/>
            <person name="Huang J."/>
            <person name="Zhang X."/>
            <person name="Sun H."/>
            <person name="Wang H."/>
        </authorList>
    </citation>
    <scope>NUCLEOTIDE SEQUENCE [LARGE SCALE GENOMIC DNA]</scope>
    <source>
        <strain evidence="11">TB1705</strain>
        <tissue evidence="11">Leaf</tissue>
    </source>
</reference>
<dbReference type="Gene3D" id="3.40.50.670">
    <property type="match status" value="1"/>
</dbReference>
<dbReference type="GO" id="GO:0000712">
    <property type="term" value="P:resolution of meiotic recombination intermediates"/>
    <property type="evidence" value="ECO:0007669"/>
    <property type="project" value="TreeGrafter"/>
</dbReference>
<evidence type="ECO:0000256" key="5">
    <source>
        <dbReference type="ARBA" id="ARBA00022840"/>
    </source>
</evidence>
<dbReference type="InterPro" id="IPR013760">
    <property type="entry name" value="Topo_IIA-like_dom_sf"/>
</dbReference>
<evidence type="ECO:0000313" key="11">
    <source>
        <dbReference type="EMBL" id="KAF6172396.1"/>
    </source>
</evidence>
<dbReference type="Pfam" id="PF00521">
    <property type="entry name" value="DNA_topoisoIV"/>
    <property type="match status" value="1"/>
</dbReference>
<dbReference type="AlphaFoldDB" id="A0A7J7NYX7"/>
<evidence type="ECO:0000256" key="4">
    <source>
        <dbReference type="ARBA" id="ARBA00022741"/>
    </source>
</evidence>
<comment type="cofactor">
    <cofactor evidence="2">
        <name>Mg(2+)</name>
        <dbReference type="ChEBI" id="CHEBI:18420"/>
    </cofactor>
</comment>
<protein>
    <recommendedName>
        <fullName evidence="3">DNA topoisomerase (ATP-hydrolyzing)</fullName>
        <ecNumber evidence="3">5.6.2.2</ecNumber>
    </recommendedName>
</protein>
<name>A0A7J7NYX7_9MAGN</name>
<keyword evidence="8" id="KW-0413">Isomerase</keyword>
<dbReference type="PANTHER" id="PTHR10169">
    <property type="entry name" value="DNA TOPOISOMERASE/GYRASE"/>
    <property type="match status" value="1"/>
</dbReference>
<dbReference type="PROSITE" id="PS52040">
    <property type="entry name" value="TOPO_IIA"/>
    <property type="match status" value="1"/>
</dbReference>
<keyword evidence="12" id="KW-1185">Reference proteome</keyword>
<evidence type="ECO:0000256" key="1">
    <source>
        <dbReference type="ARBA" id="ARBA00000185"/>
    </source>
</evidence>
<dbReference type="InterPro" id="IPR002205">
    <property type="entry name" value="Topo_IIA_dom_A"/>
</dbReference>
<evidence type="ECO:0000256" key="7">
    <source>
        <dbReference type="ARBA" id="ARBA00023125"/>
    </source>
</evidence>
<evidence type="ECO:0000313" key="12">
    <source>
        <dbReference type="Proteomes" id="UP000541444"/>
    </source>
</evidence>
<dbReference type="EC" id="5.6.2.2" evidence="3"/>
<dbReference type="GO" id="GO:0003677">
    <property type="term" value="F:DNA binding"/>
    <property type="evidence" value="ECO:0007669"/>
    <property type="project" value="UniProtKB-UniRule"/>
</dbReference>
<sequence>MNLSGVVMNFFCLNFVPNLCHDPISHQLSTFYVLVFEEGITKGRERKRKKGVLLEYEEHKCFEIESQFGLVKAILVNPETHLDQKEKLIKYSEFVNKELILFSMEDLQRSILSMVDDLKPGQRKILFCSFKHNFTKEAKVAQFSSYVSGHLAYHHGEQNLAGTIIGMAQDFVGNNNINLLQPNGQFGNRHQAWYLYCRRDFRCIDKPLPSLTTLDLQYVSTQLSNCLHRANDYYSRCKWTLLQVQ</sequence>
<feature type="domain" description="Topo IIA-type catalytic" evidence="10">
    <location>
        <begin position="111"/>
        <end position="245"/>
    </location>
</feature>
<keyword evidence="5" id="KW-0067">ATP-binding</keyword>
<comment type="caution">
    <text evidence="9">Lacks conserved residue(s) required for the propagation of feature annotation.</text>
</comment>
<dbReference type="PANTHER" id="PTHR10169:SF38">
    <property type="entry name" value="DNA TOPOISOMERASE 2"/>
    <property type="match status" value="1"/>
</dbReference>
<keyword evidence="7 9" id="KW-0238">DNA-binding</keyword>
<proteinExistence type="predicted"/>
<organism evidence="11 12">
    <name type="scientific">Kingdonia uniflora</name>
    <dbReference type="NCBI Taxonomy" id="39325"/>
    <lineage>
        <taxon>Eukaryota</taxon>
        <taxon>Viridiplantae</taxon>
        <taxon>Streptophyta</taxon>
        <taxon>Embryophyta</taxon>
        <taxon>Tracheophyta</taxon>
        <taxon>Spermatophyta</taxon>
        <taxon>Magnoliopsida</taxon>
        <taxon>Ranunculales</taxon>
        <taxon>Circaeasteraceae</taxon>
        <taxon>Kingdonia</taxon>
    </lineage>
</organism>
<dbReference type="OrthoDB" id="1710944at2759"/>
<gene>
    <name evidence="11" type="ORF">GIB67_025901</name>
</gene>
<keyword evidence="6" id="KW-0799">Topoisomerase</keyword>
<evidence type="ECO:0000256" key="9">
    <source>
        <dbReference type="PROSITE-ProRule" id="PRU01384"/>
    </source>
</evidence>
<dbReference type="Proteomes" id="UP000541444">
    <property type="component" value="Unassembled WGS sequence"/>
</dbReference>
<dbReference type="GO" id="GO:0005634">
    <property type="term" value="C:nucleus"/>
    <property type="evidence" value="ECO:0007669"/>
    <property type="project" value="TreeGrafter"/>
</dbReference>
<evidence type="ECO:0000256" key="3">
    <source>
        <dbReference type="ARBA" id="ARBA00012895"/>
    </source>
</evidence>
<evidence type="ECO:0000256" key="2">
    <source>
        <dbReference type="ARBA" id="ARBA00001946"/>
    </source>
</evidence>
<dbReference type="GO" id="GO:0000819">
    <property type="term" value="P:sister chromatid segregation"/>
    <property type="evidence" value="ECO:0007669"/>
    <property type="project" value="TreeGrafter"/>
</dbReference>
<dbReference type="GO" id="GO:0006265">
    <property type="term" value="P:DNA topological change"/>
    <property type="evidence" value="ECO:0007669"/>
    <property type="project" value="InterPro"/>
</dbReference>
<keyword evidence="4" id="KW-0547">Nucleotide-binding</keyword>
<dbReference type="InterPro" id="IPR050634">
    <property type="entry name" value="DNA_Topoisomerase_II"/>
</dbReference>
<comment type="catalytic activity">
    <reaction evidence="1">
        <text>ATP-dependent breakage, passage and rejoining of double-stranded DNA.</text>
        <dbReference type="EC" id="5.6.2.2"/>
    </reaction>
</comment>
<dbReference type="InterPro" id="IPR013758">
    <property type="entry name" value="Topo_IIA_A/C_ab"/>
</dbReference>
<evidence type="ECO:0000256" key="6">
    <source>
        <dbReference type="ARBA" id="ARBA00023029"/>
    </source>
</evidence>
<dbReference type="GO" id="GO:0005524">
    <property type="term" value="F:ATP binding"/>
    <property type="evidence" value="ECO:0007669"/>
    <property type="project" value="UniProtKB-KW"/>
</dbReference>
<evidence type="ECO:0000256" key="8">
    <source>
        <dbReference type="ARBA" id="ARBA00023235"/>
    </source>
</evidence>
<evidence type="ECO:0000259" key="10">
    <source>
        <dbReference type="PROSITE" id="PS52040"/>
    </source>
</evidence>
<accession>A0A7J7NYX7</accession>
<comment type="caution">
    <text evidence="11">The sequence shown here is derived from an EMBL/GenBank/DDBJ whole genome shotgun (WGS) entry which is preliminary data.</text>
</comment>